<feature type="compositionally biased region" description="Low complexity" evidence="1">
    <location>
        <begin position="428"/>
        <end position="467"/>
    </location>
</feature>
<protein>
    <submittedName>
        <fullName evidence="2">Putative cell wall protein awa1-like isoform x4</fullName>
    </submittedName>
</protein>
<proteinExistence type="predicted"/>
<dbReference type="VEuPathDB" id="VectorBase:ADAR2_010015"/>
<evidence type="ECO:0000313" key="2">
    <source>
        <dbReference type="EMBL" id="MBW80382.1"/>
    </source>
</evidence>
<feature type="region of interest" description="Disordered" evidence="1">
    <location>
        <begin position="352"/>
        <end position="467"/>
    </location>
</feature>
<feature type="compositionally biased region" description="Pro residues" evidence="1">
    <location>
        <begin position="411"/>
        <end position="422"/>
    </location>
</feature>
<reference evidence="2" key="1">
    <citation type="submission" date="2018-01" db="EMBL/GenBank/DDBJ databases">
        <title>An insight into the sialome of Amazonian anophelines.</title>
        <authorList>
            <person name="Ribeiro J.M."/>
            <person name="Scarpassa V."/>
            <person name="Calvo E."/>
        </authorList>
    </citation>
    <scope>NUCLEOTIDE SEQUENCE</scope>
</reference>
<feature type="compositionally biased region" description="Low complexity" evidence="1">
    <location>
        <begin position="374"/>
        <end position="397"/>
    </location>
</feature>
<feature type="region of interest" description="Disordered" evidence="1">
    <location>
        <begin position="260"/>
        <end position="295"/>
    </location>
</feature>
<feature type="region of interest" description="Disordered" evidence="1">
    <location>
        <begin position="210"/>
        <end position="231"/>
    </location>
</feature>
<sequence length="467" mass="47340">MVTTIKITGDGVFIQSNGSSGAGGAGARGRHAANGVQGSTAIGDAALPNGARNGRHQNGSLDVVDSVAGGGGGTLTVTPSSTPEPLAGDTNNNHKGYRNFNHFHRRYQSDEGPGFIGETTELKNGGSAEGVGVGGPTMPVAGGGGESDDASGGDANRKRDKFTISFLNTHRSQNSVAGSGGSHGKSMLNHKFIVYNSKKPKTSTMLHQQYYRQNGGGGGGGSPLPSPPYQSHYQQYLYNRLRPSLSTSVLTSPSLINGTASASSSGGGGGVPTTAHHSSVLSRMEQTSQQREHEQQQLYQNGLFHQQHRALLGTPPAAVPGWAKSTSCLVTSSTSAITTAYRASPLLTLSASRNSQSRHSPQPIVASTNPGEVGSSPMSSISSASSSFSSSSNSLPSSSPPGSGPGSSSNSPPPPEEVPVAPPTKVVSPSSTFATTATTTTTDASPSPSTSTSPTSPSAPSTANLGQ</sequence>
<feature type="compositionally biased region" description="Polar residues" evidence="1">
    <location>
        <begin position="352"/>
        <end position="370"/>
    </location>
</feature>
<accession>A0A2M4DS94</accession>
<feature type="region of interest" description="Disordered" evidence="1">
    <location>
        <begin position="40"/>
        <end position="93"/>
    </location>
</feature>
<name>A0A2M4DS94_ANODA</name>
<dbReference type="AlphaFoldDB" id="A0A2M4DS94"/>
<evidence type="ECO:0000256" key="1">
    <source>
        <dbReference type="SAM" id="MobiDB-lite"/>
    </source>
</evidence>
<organism evidence="2">
    <name type="scientific">Anopheles darlingi</name>
    <name type="common">Mosquito</name>
    <dbReference type="NCBI Taxonomy" id="43151"/>
    <lineage>
        <taxon>Eukaryota</taxon>
        <taxon>Metazoa</taxon>
        <taxon>Ecdysozoa</taxon>
        <taxon>Arthropoda</taxon>
        <taxon>Hexapoda</taxon>
        <taxon>Insecta</taxon>
        <taxon>Pterygota</taxon>
        <taxon>Neoptera</taxon>
        <taxon>Endopterygota</taxon>
        <taxon>Diptera</taxon>
        <taxon>Nematocera</taxon>
        <taxon>Culicoidea</taxon>
        <taxon>Culicidae</taxon>
        <taxon>Anophelinae</taxon>
        <taxon>Anopheles</taxon>
    </lineage>
</organism>
<dbReference type="EMBL" id="GGFL01016204">
    <property type="protein sequence ID" value="MBW80382.1"/>
    <property type="molecule type" value="Transcribed_RNA"/>
</dbReference>